<dbReference type="Proteomes" id="UP000013988">
    <property type="component" value="Unassembled WGS sequence"/>
</dbReference>
<dbReference type="RefSeq" id="WP_016208701.1">
    <property type="nucleotide sequence ID" value="NZ_ASRV01000205.1"/>
</dbReference>
<organism evidence="1 2">
    <name type="scientific">Clostridium sartagoforme AAU1</name>
    <dbReference type="NCBI Taxonomy" id="1202534"/>
    <lineage>
        <taxon>Bacteria</taxon>
        <taxon>Bacillati</taxon>
        <taxon>Bacillota</taxon>
        <taxon>Clostridia</taxon>
        <taxon>Eubacteriales</taxon>
        <taxon>Clostridiaceae</taxon>
        <taxon>Clostridium</taxon>
    </lineage>
</organism>
<proteinExistence type="predicted"/>
<reference evidence="1 2" key="1">
    <citation type="submission" date="2013-03" db="EMBL/GenBank/DDBJ databases">
        <title>Whole genome shotgun sequencing of Clostridium sartagoforme AAU1.</title>
        <authorList>
            <person name="Joshi C.G."/>
            <person name="Duggirala S.M."/>
            <person name="Nathani N.M."/>
            <person name="Bhatt V.D."/>
            <person name="Patel A.K."/>
            <person name="Pandya P.R."/>
            <person name="KaPatel J.A."/>
        </authorList>
    </citation>
    <scope>NUCLEOTIDE SEQUENCE [LARGE SCALE GENOMIC DNA]</scope>
    <source>
        <strain evidence="1 2">AAU1</strain>
    </source>
</reference>
<evidence type="ECO:0000313" key="1">
    <source>
        <dbReference type="EMBL" id="EOR20422.1"/>
    </source>
</evidence>
<comment type="caution">
    <text evidence="1">The sequence shown here is derived from an EMBL/GenBank/DDBJ whole genome shotgun (WGS) entry which is preliminary data.</text>
</comment>
<name>R9BTU5_9CLOT</name>
<accession>R9BTU5</accession>
<evidence type="ECO:0000313" key="2">
    <source>
        <dbReference type="Proteomes" id="UP000013988"/>
    </source>
</evidence>
<gene>
    <name evidence="1" type="ORF">A500_17355</name>
</gene>
<dbReference type="AlphaFoldDB" id="R9BTU5"/>
<dbReference type="EMBL" id="ASRV01000205">
    <property type="protein sequence ID" value="EOR20422.1"/>
    <property type="molecule type" value="Genomic_DNA"/>
</dbReference>
<keyword evidence="2" id="KW-1185">Reference proteome</keyword>
<dbReference type="PATRIC" id="fig|1202534.3.peg.3458"/>
<protein>
    <submittedName>
        <fullName evidence="1">Uncharacterized protein</fullName>
    </submittedName>
</protein>
<sequence>MNSSEINIYDEIEFDAWVKKINTILDEKNYCHIIEEHCREMDYRKNKRKDNYLENLPPNISWKLKGEFFLYQKEKKKMY</sequence>